<dbReference type="PANTHER" id="PTHR43227:SF3">
    <property type="entry name" value="BINDING-PROTEIN-DEPENDENT TRANSPORT SYSTEMS INNER MEMBRANE COMPONENT"/>
    <property type="match status" value="1"/>
</dbReference>
<dbReference type="InterPro" id="IPR035906">
    <property type="entry name" value="MetI-like_sf"/>
</dbReference>
<dbReference type="Proteomes" id="UP001209318">
    <property type="component" value="Unassembled WGS sequence"/>
</dbReference>
<reference evidence="9" key="1">
    <citation type="submission" date="2022-10" db="EMBL/GenBank/DDBJ databases">
        <title>Description of Fervidibacillus gen. nov. in the family Fervidibacillaceae fam. nov. with two species, Fervidibacillus albus sp. nov., and Fervidibacillus halotolerans sp. nov., isolated from tidal flat sediments.</title>
        <authorList>
            <person name="Kwon K.K."/>
            <person name="Yang S.-H."/>
        </authorList>
    </citation>
    <scope>NUCLEOTIDE SEQUENCE</scope>
    <source>
        <strain evidence="9">JCM 19140</strain>
    </source>
</reference>
<organism evidence="9 10">
    <name type="scientific">Perspicuibacillus lycopersici</name>
    <dbReference type="NCBI Taxonomy" id="1325689"/>
    <lineage>
        <taxon>Bacteria</taxon>
        <taxon>Bacillati</taxon>
        <taxon>Bacillota</taxon>
        <taxon>Bacilli</taxon>
        <taxon>Bacillales</taxon>
        <taxon>Bacillaceae</taxon>
        <taxon>Perspicuibacillus</taxon>
    </lineage>
</organism>
<feature type="transmembrane region" description="Helical" evidence="7">
    <location>
        <begin position="28"/>
        <end position="49"/>
    </location>
</feature>
<dbReference type="GO" id="GO:0055085">
    <property type="term" value="P:transmembrane transport"/>
    <property type="evidence" value="ECO:0007669"/>
    <property type="project" value="InterPro"/>
</dbReference>
<dbReference type="PANTHER" id="PTHR43227">
    <property type="entry name" value="BLL4140 PROTEIN"/>
    <property type="match status" value="1"/>
</dbReference>
<evidence type="ECO:0000256" key="4">
    <source>
        <dbReference type="ARBA" id="ARBA00022692"/>
    </source>
</evidence>
<feature type="transmembrane region" description="Helical" evidence="7">
    <location>
        <begin position="203"/>
        <end position="222"/>
    </location>
</feature>
<feature type="domain" description="ABC transmembrane type-1" evidence="8">
    <location>
        <begin position="90"/>
        <end position="313"/>
    </location>
</feature>
<dbReference type="EMBL" id="JAOUSF010000001">
    <property type="protein sequence ID" value="MCU9612636.1"/>
    <property type="molecule type" value="Genomic_DNA"/>
</dbReference>
<dbReference type="InterPro" id="IPR000515">
    <property type="entry name" value="MetI-like"/>
</dbReference>
<evidence type="ECO:0000256" key="6">
    <source>
        <dbReference type="ARBA" id="ARBA00023136"/>
    </source>
</evidence>
<feature type="transmembrane region" description="Helical" evidence="7">
    <location>
        <begin position="178"/>
        <end position="196"/>
    </location>
</feature>
<feature type="transmembrane region" description="Helical" evidence="7">
    <location>
        <begin position="242"/>
        <end position="263"/>
    </location>
</feature>
<keyword evidence="2" id="KW-0813">Transport</keyword>
<comment type="caution">
    <text evidence="9">The sequence shown here is derived from an EMBL/GenBank/DDBJ whole genome shotgun (WGS) entry which is preliminary data.</text>
</comment>
<dbReference type="InterPro" id="IPR050809">
    <property type="entry name" value="UgpAE/MalFG_permease"/>
</dbReference>
<evidence type="ECO:0000259" key="8">
    <source>
        <dbReference type="PROSITE" id="PS50928"/>
    </source>
</evidence>
<accession>A0AAE3ISJ5</accession>
<keyword evidence="5 7" id="KW-1133">Transmembrane helix</keyword>
<dbReference type="GO" id="GO:0005886">
    <property type="term" value="C:plasma membrane"/>
    <property type="evidence" value="ECO:0007669"/>
    <property type="project" value="UniProtKB-SubCell"/>
</dbReference>
<dbReference type="AlphaFoldDB" id="A0AAE3ISJ5"/>
<feature type="transmembrane region" description="Helical" evidence="7">
    <location>
        <begin position="86"/>
        <end position="112"/>
    </location>
</feature>
<keyword evidence="10" id="KW-1185">Reference proteome</keyword>
<dbReference type="SUPFAM" id="SSF161098">
    <property type="entry name" value="MetI-like"/>
    <property type="match status" value="2"/>
</dbReference>
<dbReference type="Gene3D" id="1.10.3720.10">
    <property type="entry name" value="MetI-like"/>
    <property type="match status" value="1"/>
</dbReference>
<name>A0AAE3ISJ5_9BACI</name>
<dbReference type="PROSITE" id="PS50928">
    <property type="entry name" value="ABC_TM1"/>
    <property type="match status" value="1"/>
</dbReference>
<keyword evidence="3" id="KW-1003">Cell membrane</keyword>
<feature type="transmembrane region" description="Helical" evidence="7">
    <location>
        <begin position="284"/>
        <end position="310"/>
    </location>
</feature>
<comment type="subcellular location">
    <subcellularLocation>
        <location evidence="1">Cell membrane</location>
        <topology evidence="1">Multi-pass membrane protein</topology>
    </subcellularLocation>
</comment>
<proteinExistence type="predicted"/>
<feature type="transmembrane region" description="Helical" evidence="7">
    <location>
        <begin position="124"/>
        <end position="143"/>
    </location>
</feature>
<evidence type="ECO:0000256" key="7">
    <source>
        <dbReference type="SAM" id="Phobius"/>
    </source>
</evidence>
<evidence type="ECO:0000256" key="2">
    <source>
        <dbReference type="ARBA" id="ARBA00022448"/>
    </source>
</evidence>
<sequence>MSKGKMLNKKGQGSKGFSLSLSQQRAGLGYLFISPFLIGFILLFITPLFQSLLYSFSNLNVTSTGYTLDFVGLTNYNQVLRVDPNFIPSLITTILQMVTKVPIIIIFSFFAASLLNQKFKGRGFARSIFFLPVILTSGIILSMETSDLLLSSAQQVAEEELTAGAMGSGLQFLQFRQLLFSINMPPMFINFIVLAVDQIYEIVIASGVQILIFLAGLQSIPLSLYEASTMDGATAWENFWKITFPMVSPLIIVNSVYTVINTFTSPDNEMMSMIQSTIFSQSKFGFGSAMAWIYFLAIAIILAIMSAILLKLVAKYQQ</sequence>
<gene>
    <name evidence="9" type="ORF">OEV98_03535</name>
</gene>
<dbReference type="RefSeq" id="WP_263071820.1">
    <property type="nucleotide sequence ID" value="NZ_JAOUSF010000001.1"/>
</dbReference>
<dbReference type="CDD" id="cd06261">
    <property type="entry name" value="TM_PBP2"/>
    <property type="match status" value="1"/>
</dbReference>
<evidence type="ECO:0000256" key="3">
    <source>
        <dbReference type="ARBA" id="ARBA00022475"/>
    </source>
</evidence>
<keyword evidence="4 7" id="KW-0812">Transmembrane</keyword>
<protein>
    <submittedName>
        <fullName evidence="9">Sugar ABC transporter permease</fullName>
    </submittedName>
</protein>
<keyword evidence="6 7" id="KW-0472">Membrane</keyword>
<evidence type="ECO:0000313" key="10">
    <source>
        <dbReference type="Proteomes" id="UP001209318"/>
    </source>
</evidence>
<evidence type="ECO:0000313" key="9">
    <source>
        <dbReference type="EMBL" id="MCU9612636.1"/>
    </source>
</evidence>
<evidence type="ECO:0000256" key="5">
    <source>
        <dbReference type="ARBA" id="ARBA00022989"/>
    </source>
</evidence>
<evidence type="ECO:0000256" key="1">
    <source>
        <dbReference type="ARBA" id="ARBA00004651"/>
    </source>
</evidence>